<organism evidence="1 2">
    <name type="scientific">Penicillium alfredii</name>
    <dbReference type="NCBI Taxonomy" id="1506179"/>
    <lineage>
        <taxon>Eukaryota</taxon>
        <taxon>Fungi</taxon>
        <taxon>Dikarya</taxon>
        <taxon>Ascomycota</taxon>
        <taxon>Pezizomycotina</taxon>
        <taxon>Eurotiomycetes</taxon>
        <taxon>Eurotiomycetidae</taxon>
        <taxon>Eurotiales</taxon>
        <taxon>Aspergillaceae</taxon>
        <taxon>Penicillium</taxon>
    </lineage>
</organism>
<dbReference type="Proteomes" id="UP001141434">
    <property type="component" value="Unassembled WGS sequence"/>
</dbReference>
<accession>A0A9W9GAV9</accession>
<evidence type="ECO:0000313" key="2">
    <source>
        <dbReference type="Proteomes" id="UP001141434"/>
    </source>
</evidence>
<reference evidence="1" key="1">
    <citation type="submission" date="2022-11" db="EMBL/GenBank/DDBJ databases">
        <authorList>
            <person name="Petersen C."/>
        </authorList>
    </citation>
    <scope>NUCLEOTIDE SEQUENCE</scope>
    <source>
        <strain evidence="1">IBT 34128</strain>
    </source>
</reference>
<sequence length="103" mass="11751">MVCMVEIDKFRYLYGLDPDTILQVDMIPNPLDGLGRDVLNVLDAAGEFHLQGVHLDDEHEIFEWGIELVEEGKYKETEEASRKFPFQSSFVELDSIMGSLEEG</sequence>
<dbReference type="EMBL" id="JAPMSZ010000001">
    <property type="protein sequence ID" value="KAJ5115361.1"/>
    <property type="molecule type" value="Genomic_DNA"/>
</dbReference>
<comment type="caution">
    <text evidence="1">The sequence shown here is derived from an EMBL/GenBank/DDBJ whole genome shotgun (WGS) entry which is preliminary data.</text>
</comment>
<evidence type="ECO:0000313" key="1">
    <source>
        <dbReference type="EMBL" id="KAJ5115361.1"/>
    </source>
</evidence>
<keyword evidence="2" id="KW-1185">Reference proteome</keyword>
<dbReference type="GeneID" id="81390870"/>
<proteinExistence type="predicted"/>
<dbReference type="RefSeq" id="XP_056516552.1">
    <property type="nucleotide sequence ID" value="XM_056651702.1"/>
</dbReference>
<gene>
    <name evidence="1" type="ORF">NUU61_001120</name>
</gene>
<dbReference type="OrthoDB" id="4526760at2759"/>
<name>A0A9W9GAV9_9EURO</name>
<dbReference type="AlphaFoldDB" id="A0A9W9GAV9"/>
<protein>
    <submittedName>
        <fullName evidence="1">Uncharacterized protein</fullName>
    </submittedName>
</protein>
<reference evidence="1" key="2">
    <citation type="journal article" date="2023" name="IMA Fungus">
        <title>Comparative genomic study of the Penicillium genus elucidates a diverse pangenome and 15 lateral gene transfer events.</title>
        <authorList>
            <person name="Petersen C."/>
            <person name="Sorensen T."/>
            <person name="Nielsen M.R."/>
            <person name="Sondergaard T.E."/>
            <person name="Sorensen J.L."/>
            <person name="Fitzpatrick D.A."/>
            <person name="Frisvad J.C."/>
            <person name="Nielsen K.L."/>
        </authorList>
    </citation>
    <scope>NUCLEOTIDE SEQUENCE</scope>
    <source>
        <strain evidence="1">IBT 34128</strain>
    </source>
</reference>